<name>A0A8S9K709_BRACR</name>
<organism evidence="2">
    <name type="scientific">Brassica cretica</name>
    <name type="common">Mustard</name>
    <dbReference type="NCBI Taxonomy" id="69181"/>
    <lineage>
        <taxon>Eukaryota</taxon>
        <taxon>Viridiplantae</taxon>
        <taxon>Streptophyta</taxon>
        <taxon>Embryophyta</taxon>
        <taxon>Tracheophyta</taxon>
        <taxon>Spermatophyta</taxon>
        <taxon>Magnoliopsida</taxon>
        <taxon>eudicotyledons</taxon>
        <taxon>Gunneridae</taxon>
        <taxon>Pentapetalae</taxon>
        <taxon>rosids</taxon>
        <taxon>malvids</taxon>
        <taxon>Brassicales</taxon>
        <taxon>Brassicaceae</taxon>
        <taxon>Brassiceae</taxon>
        <taxon>Brassica</taxon>
    </lineage>
</organism>
<sequence>MNTVVIISNIIRITKKESQEASFTELYPRDFRYGSCAYLPTSLAIIDVALTALSLAFLSDSIKPGKSKRHCEPRR</sequence>
<accession>A0A8S9K709</accession>
<evidence type="ECO:0000256" key="1">
    <source>
        <dbReference type="SAM" id="Phobius"/>
    </source>
</evidence>
<proteinExistence type="predicted"/>
<dbReference type="AlphaFoldDB" id="A0A8S9K709"/>
<gene>
    <name evidence="2" type="ORF">F2Q70_00038196</name>
</gene>
<keyword evidence="1" id="KW-0812">Transmembrane</keyword>
<comment type="caution">
    <text evidence="2">The sequence shown here is derived from an EMBL/GenBank/DDBJ whole genome shotgun (WGS) entry which is preliminary data.</text>
</comment>
<evidence type="ECO:0000313" key="2">
    <source>
        <dbReference type="EMBL" id="KAF2590394.1"/>
    </source>
</evidence>
<feature type="transmembrane region" description="Helical" evidence="1">
    <location>
        <begin position="37"/>
        <end position="58"/>
    </location>
</feature>
<keyword evidence="1" id="KW-0472">Membrane</keyword>
<keyword evidence="1" id="KW-1133">Transmembrane helix</keyword>
<dbReference type="EMBL" id="QGKY02000190">
    <property type="protein sequence ID" value="KAF2590394.1"/>
    <property type="molecule type" value="Genomic_DNA"/>
</dbReference>
<protein>
    <submittedName>
        <fullName evidence="2">Uncharacterized protein</fullName>
    </submittedName>
</protein>
<reference evidence="2" key="1">
    <citation type="submission" date="2019-12" db="EMBL/GenBank/DDBJ databases">
        <title>Genome sequencing and annotation of Brassica cretica.</title>
        <authorList>
            <person name="Studholme D.J."/>
            <person name="Sarris P.F."/>
        </authorList>
    </citation>
    <scope>NUCLEOTIDE SEQUENCE</scope>
    <source>
        <strain evidence="2">PFS-102/07</strain>
        <tissue evidence="2">Leaf</tissue>
    </source>
</reference>